<organism evidence="2 3">
    <name type="scientific">Endocarpon pusillum</name>
    <dbReference type="NCBI Taxonomy" id="364733"/>
    <lineage>
        <taxon>Eukaryota</taxon>
        <taxon>Fungi</taxon>
        <taxon>Dikarya</taxon>
        <taxon>Ascomycota</taxon>
        <taxon>Pezizomycotina</taxon>
        <taxon>Eurotiomycetes</taxon>
        <taxon>Chaetothyriomycetidae</taxon>
        <taxon>Verrucariales</taxon>
        <taxon>Verrucariaceae</taxon>
        <taxon>Endocarpon</taxon>
    </lineage>
</organism>
<feature type="region of interest" description="Disordered" evidence="1">
    <location>
        <begin position="1"/>
        <end position="70"/>
    </location>
</feature>
<feature type="compositionally biased region" description="Polar residues" evidence="1">
    <location>
        <begin position="161"/>
        <end position="172"/>
    </location>
</feature>
<feature type="region of interest" description="Disordered" evidence="1">
    <location>
        <begin position="105"/>
        <end position="184"/>
    </location>
</feature>
<sequence>MAPKKAVNLPNHPFLTQDTYLAHSPQRASDLSQKHQTSSNKLSASKHRRIDPTASQIGEGHDRSPFPSVTGHLNRRATIVHGEEYYPLHRPRSEAGDAVARHLTRPAEDSPMARWKRESVEEEPWNSTSRLDAKDGERAREVHKRNTDLVSKDGNHVTPKATPSSHWTSSKATEYCGGSSEGRACADLAGVGTWLR</sequence>
<dbReference type="AlphaFoldDB" id="A0A8H7E056"/>
<dbReference type="Proteomes" id="UP000606974">
    <property type="component" value="Unassembled WGS sequence"/>
</dbReference>
<evidence type="ECO:0000256" key="1">
    <source>
        <dbReference type="SAM" id="MobiDB-lite"/>
    </source>
</evidence>
<keyword evidence="3" id="KW-1185">Reference proteome</keyword>
<proteinExistence type="predicted"/>
<feature type="compositionally biased region" description="Polar residues" evidence="1">
    <location>
        <begin position="26"/>
        <end position="43"/>
    </location>
</feature>
<evidence type="ECO:0000313" key="3">
    <source>
        <dbReference type="Proteomes" id="UP000606974"/>
    </source>
</evidence>
<accession>A0A8H7E056</accession>
<feature type="compositionally biased region" description="Basic and acidic residues" evidence="1">
    <location>
        <begin position="131"/>
        <end position="155"/>
    </location>
</feature>
<gene>
    <name evidence="2" type="ORF">GJ744_004243</name>
</gene>
<dbReference type="OrthoDB" id="10288470at2759"/>
<protein>
    <submittedName>
        <fullName evidence="2">Uncharacterized protein</fullName>
    </submittedName>
</protein>
<comment type="caution">
    <text evidence="2">The sequence shown here is derived from an EMBL/GenBank/DDBJ whole genome shotgun (WGS) entry which is preliminary data.</text>
</comment>
<name>A0A8H7E056_9EURO</name>
<reference evidence="2" key="1">
    <citation type="submission" date="2020-02" db="EMBL/GenBank/DDBJ databases">
        <authorList>
            <person name="Palmer J.M."/>
        </authorList>
    </citation>
    <scope>NUCLEOTIDE SEQUENCE</scope>
    <source>
        <strain evidence="2">EPUS1.4</strain>
        <tissue evidence="2">Thallus</tissue>
    </source>
</reference>
<dbReference type="EMBL" id="JAACFV010000193">
    <property type="protein sequence ID" value="KAF7503173.1"/>
    <property type="molecule type" value="Genomic_DNA"/>
</dbReference>
<evidence type="ECO:0000313" key="2">
    <source>
        <dbReference type="EMBL" id="KAF7503173.1"/>
    </source>
</evidence>